<reference evidence="2 3" key="1">
    <citation type="submission" date="2018-01" db="EMBL/GenBank/DDBJ databases">
        <title>Whole genome sequencing of Histamine producing bacteria.</title>
        <authorList>
            <person name="Butler K."/>
        </authorList>
    </citation>
    <scope>NUCLEOTIDE SEQUENCE [LARGE SCALE GENOMIC DNA]</scope>
    <source>
        <strain evidence="2 3">NCIMB 13481</strain>
    </source>
</reference>
<sequence length="216" mass="25677">MNISKHLNKRNIMWSCLVILVYFLTHGFSLGGYSHYIDNLLPEFTGMFFELFVVLLIFNKWQEREESKQKIAKEKRLREFLIFIINEFSSFKSMPEAFSFYGLNHTENQTVLNRLKSEFSGETKTSIPTQFRGSFIRHCQLDIDALTALLPVAANLSEEHFKSWARIVYFVKKFSMLNIENPEEFELFDEYIEKLIDYMRRFDRASFDNQLYHGAI</sequence>
<dbReference type="Proteomes" id="UP000241954">
    <property type="component" value="Unassembled WGS sequence"/>
</dbReference>
<feature type="transmembrane region" description="Helical" evidence="1">
    <location>
        <begin position="12"/>
        <end position="34"/>
    </location>
</feature>
<dbReference type="RefSeq" id="WP_107237071.1">
    <property type="nucleotide sequence ID" value="NZ_PYLW01000005.1"/>
</dbReference>
<dbReference type="EMBL" id="PYLW01000005">
    <property type="protein sequence ID" value="PSV97827.1"/>
    <property type="molecule type" value="Genomic_DNA"/>
</dbReference>
<evidence type="ECO:0000313" key="3">
    <source>
        <dbReference type="Proteomes" id="UP000241954"/>
    </source>
</evidence>
<comment type="caution">
    <text evidence="2">The sequence shown here is derived from an EMBL/GenBank/DDBJ whole genome shotgun (WGS) entry which is preliminary data.</text>
</comment>
<proteinExistence type="predicted"/>
<protein>
    <recommendedName>
        <fullName evidence="4">DUF4760 domain-containing protein</fullName>
    </recommendedName>
</protein>
<feature type="transmembrane region" description="Helical" evidence="1">
    <location>
        <begin position="40"/>
        <end position="58"/>
    </location>
</feature>
<accession>A0A2T3MML0</accession>
<name>A0A2T3MML0_9GAMM</name>
<keyword evidence="1" id="KW-1133">Transmembrane helix</keyword>
<evidence type="ECO:0000313" key="2">
    <source>
        <dbReference type="EMBL" id="PSV97827.1"/>
    </source>
</evidence>
<organism evidence="2 3">
    <name type="scientific">Photobacterium iliopiscarium</name>
    <dbReference type="NCBI Taxonomy" id="56192"/>
    <lineage>
        <taxon>Bacteria</taxon>
        <taxon>Pseudomonadati</taxon>
        <taxon>Pseudomonadota</taxon>
        <taxon>Gammaproteobacteria</taxon>
        <taxon>Vibrionales</taxon>
        <taxon>Vibrionaceae</taxon>
        <taxon>Photobacterium</taxon>
    </lineage>
</organism>
<evidence type="ECO:0000256" key="1">
    <source>
        <dbReference type="SAM" id="Phobius"/>
    </source>
</evidence>
<gene>
    <name evidence="2" type="ORF">C9I88_07070</name>
</gene>
<keyword evidence="1" id="KW-0812">Transmembrane</keyword>
<evidence type="ECO:0008006" key="4">
    <source>
        <dbReference type="Google" id="ProtNLM"/>
    </source>
</evidence>
<keyword evidence="1" id="KW-0472">Membrane</keyword>
<dbReference type="AlphaFoldDB" id="A0A2T3MML0"/>